<reference evidence="1" key="1">
    <citation type="submission" date="2020-05" db="EMBL/GenBank/DDBJ databases">
        <authorList>
            <person name="Chiriac C."/>
            <person name="Salcher M."/>
            <person name="Ghai R."/>
            <person name="Kavagutti S V."/>
        </authorList>
    </citation>
    <scope>NUCLEOTIDE SEQUENCE</scope>
</reference>
<accession>A0A6J5QM83</accession>
<protein>
    <submittedName>
        <fullName evidence="1">Uncharacterized protein</fullName>
    </submittedName>
</protein>
<gene>
    <name evidence="1" type="ORF">UFOVP1071_133</name>
</gene>
<sequence>MNQRPGKTHAAALRDGDRIALRDLVDFLKEAQNDLVTEGDDDAALRFELFEEYLRNQFTGGKLKYKPGIIGL</sequence>
<evidence type="ECO:0000313" key="1">
    <source>
        <dbReference type="EMBL" id="CAB4182068.1"/>
    </source>
</evidence>
<dbReference type="EMBL" id="LR797022">
    <property type="protein sequence ID" value="CAB4182068.1"/>
    <property type="molecule type" value="Genomic_DNA"/>
</dbReference>
<organism evidence="1">
    <name type="scientific">uncultured Caudovirales phage</name>
    <dbReference type="NCBI Taxonomy" id="2100421"/>
    <lineage>
        <taxon>Viruses</taxon>
        <taxon>Duplodnaviria</taxon>
        <taxon>Heunggongvirae</taxon>
        <taxon>Uroviricota</taxon>
        <taxon>Caudoviricetes</taxon>
        <taxon>Peduoviridae</taxon>
        <taxon>Maltschvirus</taxon>
        <taxon>Maltschvirus maltsch</taxon>
    </lineage>
</organism>
<name>A0A6J5QM83_9CAUD</name>
<proteinExistence type="predicted"/>